<comment type="cofactor">
    <cofactor evidence="1">
        <name>Mg(2+)</name>
        <dbReference type="ChEBI" id="CHEBI:18420"/>
    </cofactor>
</comment>
<evidence type="ECO:0000313" key="4">
    <source>
        <dbReference type="Proteomes" id="UP000003195"/>
    </source>
</evidence>
<dbReference type="UniPathway" id="UPA00344"/>
<dbReference type="CDD" id="cd03522">
    <property type="entry name" value="MoeA_like"/>
    <property type="match status" value="1"/>
</dbReference>
<reference evidence="3 4" key="1">
    <citation type="submission" date="2010-08" db="EMBL/GenBank/DDBJ databases">
        <authorList>
            <person name="Weinstock G."/>
            <person name="Sodergren E."/>
            <person name="Clifton S."/>
            <person name="Fulton L."/>
            <person name="Fulton B."/>
            <person name="Courtney L."/>
            <person name="Fronick C."/>
            <person name="Harrison M."/>
            <person name="Strong C."/>
            <person name="Farmer C."/>
            <person name="Delahaunty K."/>
            <person name="Markovic C."/>
            <person name="Hall O."/>
            <person name="Minx P."/>
            <person name="Tomlinson C."/>
            <person name="Mitreva M."/>
            <person name="Hou S."/>
            <person name="Chen J."/>
            <person name="Wollam A."/>
            <person name="Pepin K.H."/>
            <person name="Johnson M."/>
            <person name="Bhonagiri V."/>
            <person name="Zhang X."/>
            <person name="Suruliraj S."/>
            <person name="Warren W."/>
            <person name="Chinwalla A."/>
            <person name="Mardis E.R."/>
            <person name="Wilson R.K."/>
        </authorList>
    </citation>
    <scope>NUCLEOTIDE SEQUENCE [LARGE SCALE GENOMIC DNA]</scope>
    <source>
        <strain evidence="3 4">F0359</strain>
    </source>
</reference>
<gene>
    <name evidence="3" type="ORF">HMPREF9429_00373</name>
</gene>
<accession>E2ZAB3</accession>
<evidence type="ECO:0000259" key="2">
    <source>
        <dbReference type="SMART" id="SM00852"/>
    </source>
</evidence>
<sequence>MKKSTCVWILAIYNKIGYNNHVIPAPAFTSRAGCLHYGEIFREAIQAMKRIKTEEAVGQVLCHDITQIIRGVSKGPVFRKGHVVQKEDIPVLLSVGKDTLFVWENDEQMMHEDEGAAVLRDLTMGSGMHATEPKEGKIDLIADCDGMLEIDTRRLNIINGLGEMMVATRHGGFTVHTGDKLAGMRVIPLVIEKEKMEAAKKAVAGKPLMNIRPFKVKRVGLVTTGNEVFYGRIEDTFSPVIYDKVKEFGARVEMHTVLPDNPDGITAAIKDMLTAGMEAVFCTGGMSVDPDDRTPLAIKNTGNRIVSYGAPVLPGAMFLLSYTTDARPVVGLPGCVMYAKRTIFDLALPYLMSGTELDAVTLARMGEGGLCLDCPVCTFPNCGFGK</sequence>
<comment type="pathway">
    <text evidence="1">Cofactor biosynthesis; molybdopterin biosynthesis.</text>
</comment>
<dbReference type="GO" id="GO:0046872">
    <property type="term" value="F:metal ion binding"/>
    <property type="evidence" value="ECO:0007669"/>
    <property type="project" value="UniProtKB-UniRule"/>
</dbReference>
<name>E2ZAB3_9FIRM</name>
<dbReference type="SMART" id="SM00852">
    <property type="entry name" value="MoCF_biosynth"/>
    <property type="match status" value="1"/>
</dbReference>
<comment type="function">
    <text evidence="1">Catalyzes the insertion of molybdate into adenylated molybdopterin with the concomitant release of AMP.</text>
</comment>
<evidence type="ECO:0000256" key="1">
    <source>
        <dbReference type="RuleBase" id="RU365090"/>
    </source>
</evidence>
<comment type="similarity">
    <text evidence="1">Belongs to the MoeA family.</text>
</comment>
<keyword evidence="1" id="KW-0460">Magnesium</keyword>
<proteinExistence type="inferred from homology"/>
<dbReference type="Gene3D" id="3.40.980.10">
    <property type="entry name" value="MoaB/Mog-like domain"/>
    <property type="match status" value="1"/>
</dbReference>
<organism evidence="3 4">
    <name type="scientific">Megasphaera micronuciformis F0359</name>
    <dbReference type="NCBI Taxonomy" id="706434"/>
    <lineage>
        <taxon>Bacteria</taxon>
        <taxon>Bacillati</taxon>
        <taxon>Bacillota</taxon>
        <taxon>Negativicutes</taxon>
        <taxon>Veillonellales</taxon>
        <taxon>Veillonellaceae</taxon>
        <taxon>Megasphaera</taxon>
    </lineage>
</organism>
<comment type="catalytic activity">
    <reaction evidence="1">
        <text>adenylyl-molybdopterin + molybdate = Mo-molybdopterin + AMP + H(+)</text>
        <dbReference type="Rhea" id="RHEA:35047"/>
        <dbReference type="ChEBI" id="CHEBI:15378"/>
        <dbReference type="ChEBI" id="CHEBI:36264"/>
        <dbReference type="ChEBI" id="CHEBI:62727"/>
        <dbReference type="ChEBI" id="CHEBI:71302"/>
        <dbReference type="ChEBI" id="CHEBI:456215"/>
    </reaction>
</comment>
<dbReference type="GO" id="GO:0061599">
    <property type="term" value="F:molybdopterin molybdotransferase activity"/>
    <property type="evidence" value="ECO:0007669"/>
    <property type="project" value="UniProtKB-UniRule"/>
</dbReference>
<dbReference type="Proteomes" id="UP000003195">
    <property type="component" value="Unassembled WGS sequence"/>
</dbReference>
<dbReference type="EC" id="2.10.1.1" evidence="1"/>
<dbReference type="eggNOG" id="COG0303">
    <property type="taxonomic scope" value="Bacteria"/>
</dbReference>
<dbReference type="InterPro" id="IPR036425">
    <property type="entry name" value="MoaB/Mog-like_dom_sf"/>
</dbReference>
<dbReference type="STRING" id="706434.HMPREF9429_00373"/>
<dbReference type="PANTHER" id="PTHR10192:SF28">
    <property type="entry name" value="MOLYBDOPTERIN MOLYBDENUMTRANSFERASE"/>
    <property type="match status" value="1"/>
</dbReference>
<dbReference type="GO" id="GO:0005829">
    <property type="term" value="C:cytosol"/>
    <property type="evidence" value="ECO:0007669"/>
    <property type="project" value="TreeGrafter"/>
</dbReference>
<dbReference type="HOGENOM" id="CLU_068847_1_0_9"/>
<comment type="caution">
    <text evidence="3">The sequence shown here is derived from an EMBL/GenBank/DDBJ whole genome shotgun (WGS) entry which is preliminary data.</text>
</comment>
<dbReference type="SUPFAM" id="SSF53218">
    <property type="entry name" value="Molybdenum cofactor biosynthesis proteins"/>
    <property type="match status" value="1"/>
</dbReference>
<dbReference type="GO" id="GO:0006777">
    <property type="term" value="P:Mo-molybdopterin cofactor biosynthetic process"/>
    <property type="evidence" value="ECO:0007669"/>
    <property type="project" value="UniProtKB-UniRule"/>
</dbReference>
<keyword evidence="1" id="KW-0479">Metal-binding</keyword>
<protein>
    <recommendedName>
        <fullName evidence="1">Molybdopterin molybdenumtransferase</fullName>
        <ecNumber evidence="1">2.10.1.1</ecNumber>
    </recommendedName>
</protein>
<evidence type="ECO:0000313" key="3">
    <source>
        <dbReference type="EMBL" id="EFQ04875.1"/>
    </source>
</evidence>
<keyword evidence="1" id="KW-0500">Molybdenum</keyword>
<keyword evidence="1" id="KW-0808">Transferase</keyword>
<keyword evidence="1" id="KW-0501">Molybdenum cofactor biosynthesis</keyword>
<dbReference type="AlphaFoldDB" id="E2ZAB3"/>
<keyword evidence="4" id="KW-1185">Reference proteome</keyword>
<feature type="domain" description="MoaB/Mog" evidence="2">
    <location>
        <begin position="220"/>
        <end position="353"/>
    </location>
</feature>
<dbReference type="PANTHER" id="PTHR10192">
    <property type="entry name" value="MOLYBDOPTERIN BIOSYNTHESIS PROTEIN"/>
    <property type="match status" value="1"/>
</dbReference>
<dbReference type="Pfam" id="PF00994">
    <property type="entry name" value="MoCF_biosynth"/>
    <property type="match status" value="1"/>
</dbReference>
<dbReference type="InterPro" id="IPR001453">
    <property type="entry name" value="MoaB/Mog_dom"/>
</dbReference>
<dbReference type="EMBL" id="AECS01000010">
    <property type="protein sequence ID" value="EFQ04875.1"/>
    <property type="molecule type" value="Genomic_DNA"/>
</dbReference>
<dbReference type="InterPro" id="IPR038987">
    <property type="entry name" value="MoeA-like"/>
</dbReference>